<name>A0A832ZGN3_9EURY</name>
<comment type="similarity">
    <text evidence="1">Belongs to the phenylalanyl-tRNA synthetase beta subunit family. Type 2 subfamily.</text>
</comment>
<dbReference type="GO" id="GO:0009328">
    <property type="term" value="C:phenylalanine-tRNA ligase complex"/>
    <property type="evidence" value="ECO:0007669"/>
    <property type="project" value="TreeGrafter"/>
</dbReference>
<evidence type="ECO:0000256" key="7">
    <source>
        <dbReference type="ARBA" id="ARBA00022842"/>
    </source>
</evidence>
<dbReference type="GO" id="GO:0005524">
    <property type="term" value="F:ATP binding"/>
    <property type="evidence" value="ECO:0007669"/>
    <property type="project" value="UniProtKB-KW"/>
</dbReference>
<evidence type="ECO:0000256" key="2">
    <source>
        <dbReference type="ARBA" id="ARBA00022490"/>
    </source>
</evidence>
<keyword evidence="2" id="KW-0963">Cytoplasm</keyword>
<dbReference type="PANTHER" id="PTHR10947">
    <property type="entry name" value="PHENYLALANYL-TRNA SYNTHETASE BETA CHAIN AND LEUCINE-RICH REPEAT-CONTAINING PROTEIN 47"/>
    <property type="match status" value="1"/>
</dbReference>
<evidence type="ECO:0000256" key="6">
    <source>
        <dbReference type="ARBA" id="ARBA00022840"/>
    </source>
</evidence>
<reference evidence="10" key="1">
    <citation type="journal article" date="2020" name="ISME J.">
        <title>Gammaproteobacteria mediating utilization of methyl-, sulfur- and petroleum organic compounds in deep ocean hydrothermal plumes.</title>
        <authorList>
            <person name="Zhou Z."/>
            <person name="Liu Y."/>
            <person name="Pan J."/>
            <person name="Cron B.R."/>
            <person name="Toner B.M."/>
            <person name="Anantharaman K."/>
            <person name="Breier J.A."/>
            <person name="Dick G.J."/>
            <person name="Li M."/>
        </authorList>
    </citation>
    <scope>NUCLEOTIDE SEQUENCE</scope>
    <source>
        <strain evidence="10">SZUA-1476</strain>
    </source>
</reference>
<evidence type="ECO:0000256" key="1">
    <source>
        <dbReference type="ARBA" id="ARBA00007438"/>
    </source>
</evidence>
<evidence type="ECO:0000256" key="3">
    <source>
        <dbReference type="ARBA" id="ARBA00022598"/>
    </source>
</evidence>
<dbReference type="AlphaFoldDB" id="A0A832ZGN3"/>
<evidence type="ECO:0000256" key="4">
    <source>
        <dbReference type="ARBA" id="ARBA00022723"/>
    </source>
</evidence>
<keyword evidence="8" id="KW-0648">Protein biosynthesis</keyword>
<gene>
    <name evidence="10" type="ORF">EYH24_08050</name>
</gene>
<protein>
    <submittedName>
        <fullName evidence="10">Phenylalanine--tRNA ligase subunit beta</fullName>
    </submittedName>
</protein>
<dbReference type="EMBL" id="DQUR01000273">
    <property type="protein sequence ID" value="HIP89833.1"/>
    <property type="molecule type" value="Genomic_DNA"/>
</dbReference>
<sequence length="145" mass="16777">MPKFDVAKADLERLVGKSFTVEQWEDLFLYAKCELDDVWEENGKIYFKADAKDTNRPDLWSAEGIARQVKWALGMKKGLPKYEVKKSDVVVYVDEKLKDIRPYGVYAVVEDVNLDDEALKQLIQLQEKIALTFGRKRREVAIGTF</sequence>
<dbReference type="GO" id="GO:0046872">
    <property type="term" value="F:metal ion binding"/>
    <property type="evidence" value="ECO:0007669"/>
    <property type="project" value="UniProtKB-KW"/>
</dbReference>
<organism evidence="10 11">
    <name type="scientific">Thermococcus paralvinellae</name>
    <dbReference type="NCBI Taxonomy" id="582419"/>
    <lineage>
        <taxon>Archaea</taxon>
        <taxon>Methanobacteriati</taxon>
        <taxon>Methanobacteriota</taxon>
        <taxon>Thermococci</taxon>
        <taxon>Thermococcales</taxon>
        <taxon>Thermococcaceae</taxon>
        <taxon>Thermococcus</taxon>
    </lineage>
</organism>
<dbReference type="PANTHER" id="PTHR10947:SF0">
    <property type="entry name" value="PHENYLALANINE--TRNA LIGASE BETA SUBUNIT"/>
    <property type="match status" value="1"/>
</dbReference>
<keyword evidence="3 10" id="KW-0436">Ligase</keyword>
<dbReference type="SUPFAM" id="SSF46955">
    <property type="entry name" value="Putative DNA-binding domain"/>
    <property type="match status" value="1"/>
</dbReference>
<dbReference type="Proteomes" id="UP000653692">
    <property type="component" value="Unassembled WGS sequence"/>
</dbReference>
<evidence type="ECO:0000256" key="5">
    <source>
        <dbReference type="ARBA" id="ARBA00022741"/>
    </source>
</evidence>
<keyword evidence="7" id="KW-0460">Magnesium</keyword>
<keyword evidence="4" id="KW-0479">Metal-binding</keyword>
<feature type="non-terminal residue" evidence="10">
    <location>
        <position position="145"/>
    </location>
</feature>
<dbReference type="Gene3D" id="3.50.40.10">
    <property type="entry name" value="Phenylalanyl-trna Synthetase, Chain B, domain 3"/>
    <property type="match status" value="1"/>
</dbReference>
<accession>A0A832ZGN3</accession>
<dbReference type="InterPro" id="IPR020825">
    <property type="entry name" value="Phe-tRNA_synthase-like_B3/B4"/>
</dbReference>
<keyword evidence="6" id="KW-0067">ATP-binding</keyword>
<dbReference type="Gene3D" id="3.30.56.10">
    <property type="match status" value="1"/>
</dbReference>
<dbReference type="FunFam" id="3.30.56.10:FF:000011">
    <property type="entry name" value="Phenylalanine--tRNA ligase beta subunit"/>
    <property type="match status" value="1"/>
</dbReference>
<dbReference type="InterPro" id="IPR045060">
    <property type="entry name" value="Phe-tRNA-ligase_IIc_bsu"/>
</dbReference>
<evidence type="ECO:0000256" key="8">
    <source>
        <dbReference type="ARBA" id="ARBA00022917"/>
    </source>
</evidence>
<keyword evidence="9" id="KW-0030">Aminoacyl-tRNA synthetase</keyword>
<keyword evidence="5" id="KW-0547">Nucleotide-binding</keyword>
<dbReference type="GO" id="GO:0006432">
    <property type="term" value="P:phenylalanyl-tRNA aminoacylation"/>
    <property type="evidence" value="ECO:0007669"/>
    <property type="project" value="InterPro"/>
</dbReference>
<proteinExistence type="inferred from homology"/>
<evidence type="ECO:0000256" key="9">
    <source>
        <dbReference type="ARBA" id="ARBA00023146"/>
    </source>
</evidence>
<evidence type="ECO:0000313" key="10">
    <source>
        <dbReference type="EMBL" id="HIP89833.1"/>
    </source>
</evidence>
<dbReference type="InterPro" id="IPR009061">
    <property type="entry name" value="DNA-bd_dom_put_sf"/>
</dbReference>
<dbReference type="GO" id="GO:0004826">
    <property type="term" value="F:phenylalanine-tRNA ligase activity"/>
    <property type="evidence" value="ECO:0007669"/>
    <property type="project" value="InterPro"/>
</dbReference>
<comment type="caution">
    <text evidence="10">The sequence shown here is derived from an EMBL/GenBank/DDBJ whole genome shotgun (WGS) entry which is preliminary data.</text>
</comment>
<evidence type="ECO:0000313" key="11">
    <source>
        <dbReference type="Proteomes" id="UP000653692"/>
    </source>
</evidence>